<evidence type="ECO:0000313" key="2">
    <source>
        <dbReference type="Proteomes" id="UP001316189"/>
    </source>
</evidence>
<name>A0ABY5KZV4_9CELL</name>
<accession>A0ABY5KZV4</accession>
<dbReference type="Proteomes" id="UP001316189">
    <property type="component" value="Chromosome"/>
</dbReference>
<sequence>METKKRNAITMIAFTPRPAAPIFGVRQEWSALDTSAGFGPAAALGMTARRGVTALGASALEARAVRRRAYGTALAGNPHDSAPPT</sequence>
<evidence type="ECO:0000313" key="1">
    <source>
        <dbReference type="EMBL" id="UUI74680.1"/>
    </source>
</evidence>
<dbReference type="EMBL" id="CP101988">
    <property type="protein sequence ID" value="UUI74680.1"/>
    <property type="molecule type" value="Genomic_DNA"/>
</dbReference>
<keyword evidence="2" id="KW-1185">Reference proteome</keyword>
<organism evidence="1 2">
    <name type="scientific">Cellulomonas chengniuliangii</name>
    <dbReference type="NCBI Taxonomy" id="2968084"/>
    <lineage>
        <taxon>Bacteria</taxon>
        <taxon>Bacillati</taxon>
        <taxon>Actinomycetota</taxon>
        <taxon>Actinomycetes</taxon>
        <taxon>Micrococcales</taxon>
        <taxon>Cellulomonadaceae</taxon>
        <taxon>Cellulomonas</taxon>
    </lineage>
</organism>
<dbReference type="RefSeq" id="WP_227570464.1">
    <property type="nucleotide sequence ID" value="NZ_CP101988.1"/>
</dbReference>
<protein>
    <submittedName>
        <fullName evidence="1">Uncharacterized protein</fullName>
    </submittedName>
</protein>
<proteinExistence type="predicted"/>
<reference evidence="1 2" key="1">
    <citation type="submission" date="2022-07" db="EMBL/GenBank/DDBJ databases">
        <title>Novel species in genus cellulomonas.</title>
        <authorList>
            <person name="Ye L."/>
        </authorList>
    </citation>
    <scope>NUCLEOTIDE SEQUENCE [LARGE SCALE GENOMIC DNA]</scope>
    <source>
        <strain evidence="2">zg-Y338</strain>
    </source>
</reference>
<gene>
    <name evidence="1" type="ORF">NP064_12925</name>
</gene>